<comment type="function">
    <text evidence="4">Required for neddylation of cullin components of SCF-type E3 ubiquitin ligase complexes. Neddylation of cullins play an essential role in the regulation of SCF-type complexes activity. Does not act by preventing deneddylation, but rather facilitates neddylation, possibly by acting with rbx-1 to recruit the Nedd8-charged E2 enzyme to the cullin component of SCF-type complexes.</text>
</comment>
<dbReference type="Pfam" id="PF14555">
    <property type="entry name" value="UBA_4"/>
    <property type="match status" value="1"/>
</dbReference>
<dbReference type="GO" id="GO:0000151">
    <property type="term" value="C:ubiquitin ligase complex"/>
    <property type="evidence" value="ECO:0007669"/>
    <property type="project" value="TreeGrafter"/>
</dbReference>
<keyword evidence="3" id="KW-0539">Nucleus</keyword>
<comment type="subunit">
    <text evidence="5">Interacts with the cullin cul-3. Interacts with ubiquitin via its UBA-like domain. Interacts with ned-8/nedd8.</text>
</comment>
<dbReference type="GO" id="GO:0045116">
    <property type="term" value="P:protein neddylation"/>
    <property type="evidence" value="ECO:0007669"/>
    <property type="project" value="TreeGrafter"/>
</dbReference>
<dbReference type="OrthoDB" id="286637at2759"/>
<dbReference type="Proteomes" id="UP000593567">
    <property type="component" value="Unassembled WGS sequence"/>
</dbReference>
<evidence type="ECO:0000256" key="5">
    <source>
        <dbReference type="ARBA" id="ARBA00064502"/>
    </source>
</evidence>
<keyword evidence="2" id="KW-0833">Ubl conjugation pathway</keyword>
<dbReference type="FunFam" id="1.10.8.10:FF:000124">
    <property type="entry name" value="Defective in cullin neddylation protein 1"/>
    <property type="match status" value="1"/>
</dbReference>
<evidence type="ECO:0000256" key="6">
    <source>
        <dbReference type="RuleBase" id="RU410713"/>
    </source>
</evidence>
<evidence type="ECO:0000256" key="3">
    <source>
        <dbReference type="ARBA" id="ARBA00023242"/>
    </source>
</evidence>
<organism evidence="8 9">
    <name type="scientific">Bugula neritina</name>
    <name type="common">Brown bryozoan</name>
    <name type="synonym">Sertularia neritina</name>
    <dbReference type="NCBI Taxonomy" id="10212"/>
    <lineage>
        <taxon>Eukaryota</taxon>
        <taxon>Metazoa</taxon>
        <taxon>Spiralia</taxon>
        <taxon>Lophotrochozoa</taxon>
        <taxon>Bryozoa</taxon>
        <taxon>Gymnolaemata</taxon>
        <taxon>Cheilostomatida</taxon>
        <taxon>Flustrina</taxon>
        <taxon>Buguloidea</taxon>
        <taxon>Bugulidae</taxon>
        <taxon>Bugula</taxon>
    </lineage>
</organism>
<dbReference type="InterPro" id="IPR009060">
    <property type="entry name" value="UBA-like_sf"/>
</dbReference>
<comment type="subcellular location">
    <subcellularLocation>
        <location evidence="1">Nucleus</location>
    </subcellularLocation>
</comment>
<dbReference type="EMBL" id="VXIV02001901">
    <property type="protein sequence ID" value="KAF6028821.1"/>
    <property type="molecule type" value="Genomic_DNA"/>
</dbReference>
<evidence type="ECO:0000256" key="4">
    <source>
        <dbReference type="ARBA" id="ARBA00059208"/>
    </source>
</evidence>
<dbReference type="GO" id="GO:0031624">
    <property type="term" value="F:ubiquitin conjugating enzyme binding"/>
    <property type="evidence" value="ECO:0007669"/>
    <property type="project" value="TreeGrafter"/>
</dbReference>
<comment type="caution">
    <text evidence="8">The sequence shown here is derived from an EMBL/GenBank/DDBJ whole genome shotgun (WGS) entry which is preliminary data.</text>
</comment>
<dbReference type="InterPro" id="IPR005176">
    <property type="entry name" value="PONY_dom"/>
</dbReference>
<evidence type="ECO:0000313" key="8">
    <source>
        <dbReference type="EMBL" id="KAF6028821.1"/>
    </source>
</evidence>
<dbReference type="Gene3D" id="1.10.8.10">
    <property type="entry name" value="DNA helicase RuvA subunit, C-terminal domain"/>
    <property type="match status" value="1"/>
</dbReference>
<dbReference type="InterPro" id="IPR042460">
    <property type="entry name" value="DCN1-like_PONY"/>
</dbReference>
<dbReference type="SUPFAM" id="SSF46934">
    <property type="entry name" value="UBA-like"/>
    <property type="match status" value="1"/>
</dbReference>
<proteinExistence type="predicted"/>
<comment type="function">
    <text evidence="6">Neddylation of cullins play an essential role in the regulation of SCF-type complexes activity.</text>
</comment>
<dbReference type="InterPro" id="IPR014764">
    <property type="entry name" value="DCN-prot"/>
</dbReference>
<dbReference type="GO" id="GO:2000436">
    <property type="term" value="P:positive regulation of protein neddylation"/>
    <property type="evidence" value="ECO:0007669"/>
    <property type="project" value="UniProtKB-ARBA"/>
</dbReference>
<reference evidence="8" key="1">
    <citation type="submission" date="2020-06" db="EMBL/GenBank/DDBJ databases">
        <title>Draft genome of Bugula neritina, a colonial animal packing powerful symbionts and potential medicines.</title>
        <authorList>
            <person name="Rayko M."/>
        </authorList>
    </citation>
    <scope>NUCLEOTIDE SEQUENCE [LARGE SCALE GENOMIC DNA]</scope>
    <source>
        <strain evidence="8">Kwan_BN1</strain>
    </source>
</reference>
<dbReference type="GO" id="GO:0005634">
    <property type="term" value="C:nucleus"/>
    <property type="evidence" value="ECO:0007669"/>
    <property type="project" value="UniProtKB-SubCell"/>
</dbReference>
<protein>
    <recommendedName>
        <fullName evidence="6">Defective in cullin neddylation protein</fullName>
    </recommendedName>
</protein>
<evidence type="ECO:0000256" key="1">
    <source>
        <dbReference type="ARBA" id="ARBA00004123"/>
    </source>
</evidence>
<dbReference type="GO" id="GO:0097602">
    <property type="term" value="F:cullin family protein binding"/>
    <property type="evidence" value="ECO:0007669"/>
    <property type="project" value="TreeGrafter"/>
</dbReference>
<evidence type="ECO:0000259" key="7">
    <source>
        <dbReference type="PROSITE" id="PS51229"/>
    </source>
</evidence>
<name>A0A7J7JT53_BUGNE</name>
<dbReference type="FunFam" id="1.10.238.200:FF:000001">
    <property type="entry name" value="DCN1-like protein"/>
    <property type="match status" value="1"/>
</dbReference>
<dbReference type="AlphaFoldDB" id="A0A7J7JT53"/>
<dbReference type="PANTHER" id="PTHR12281">
    <property type="entry name" value="RP42 RELATED"/>
    <property type="match status" value="1"/>
</dbReference>
<dbReference type="GO" id="GO:0032182">
    <property type="term" value="F:ubiquitin-like protein binding"/>
    <property type="evidence" value="ECO:0007669"/>
    <property type="project" value="TreeGrafter"/>
</dbReference>
<accession>A0A7J7JT53</accession>
<gene>
    <name evidence="8" type="ORF">EB796_012859</name>
</gene>
<dbReference type="FunFam" id="1.10.238.10:FF:000030">
    <property type="entry name" value="DCN1-like protein"/>
    <property type="match status" value="1"/>
</dbReference>
<evidence type="ECO:0000256" key="2">
    <source>
        <dbReference type="ARBA" id="ARBA00022786"/>
    </source>
</evidence>
<feature type="domain" description="DCUN1" evidence="7">
    <location>
        <begin position="65"/>
        <end position="253"/>
    </location>
</feature>
<dbReference type="Pfam" id="PF03556">
    <property type="entry name" value="Cullin_binding"/>
    <property type="match status" value="1"/>
</dbReference>
<dbReference type="Gene3D" id="1.10.238.10">
    <property type="entry name" value="EF-hand"/>
    <property type="match status" value="1"/>
</dbReference>
<dbReference type="PROSITE" id="PS51229">
    <property type="entry name" value="DCUN1"/>
    <property type="match status" value="1"/>
</dbReference>
<dbReference type="Gene3D" id="1.10.238.200">
    <property type="entry name" value="Cullin, PONY binding domain"/>
    <property type="match status" value="1"/>
</dbReference>
<dbReference type="PANTHER" id="PTHR12281:SF32">
    <property type="entry name" value="DCN1-LIKE PROTEIN"/>
    <property type="match status" value="1"/>
</dbReference>
<evidence type="ECO:0000313" key="9">
    <source>
        <dbReference type="Proteomes" id="UP000593567"/>
    </source>
</evidence>
<keyword evidence="9" id="KW-1185">Reference proteome</keyword>
<sequence>MSAKLKSSQKDKLRQFMSFTHAAERVALQCLTSFDWKVDQAIDHYFQHADRYSQSSSHSSSRSTVDRAKLEHLFSRYKDERDSTKMTANGVMKFLEDMELSPDNLLVLVIAWKFQASKQCEFTKEEFMRGMVEIGCDSIEKLKSKFHALETEISDLSKFRQFYHFTFNYAKNAGQKGLDLDVALAYWNIVMKGRFRFLNLWCTFLTEHHKRSIPKDTWYLLLDFSNIINETMSNYDEEGAWPVLIDDFVEYARPLVQGGGEMES</sequence>